<dbReference type="Proteomes" id="UP000315226">
    <property type="component" value="Unassembled WGS sequence"/>
</dbReference>
<dbReference type="RefSeq" id="WP_141296939.1">
    <property type="nucleotide sequence ID" value="NZ_BJMN01000017.1"/>
</dbReference>
<evidence type="ECO:0000313" key="1">
    <source>
        <dbReference type="EMBL" id="GEB57384.1"/>
    </source>
</evidence>
<dbReference type="EMBL" id="BJMN01000017">
    <property type="protein sequence ID" value="GEB57384.1"/>
    <property type="molecule type" value="Genomic_DNA"/>
</dbReference>
<keyword evidence="2" id="KW-1185">Reference proteome</keyword>
<sequence>MTESTPATSLDADEERVTRAQRLLIHLGAALVAHPFDTGTHAKLRAFLDEDAEPALASLAALSRRPEAELRSRIAELAGHTLRSAGGAA</sequence>
<dbReference type="AlphaFoldDB" id="A0A4Y3RJ15"/>
<evidence type="ECO:0000313" key="2">
    <source>
        <dbReference type="Proteomes" id="UP000315226"/>
    </source>
</evidence>
<protein>
    <submittedName>
        <fullName evidence="1">Uncharacterized protein</fullName>
    </submittedName>
</protein>
<accession>A0A4Y3RJ15</accession>
<gene>
    <name evidence="1" type="ORF">SGA01_29890</name>
</gene>
<organism evidence="1 2">
    <name type="scientific">Streptomyces gardneri</name>
    <dbReference type="NCBI Taxonomy" id="66892"/>
    <lineage>
        <taxon>Bacteria</taxon>
        <taxon>Bacillati</taxon>
        <taxon>Actinomycetota</taxon>
        <taxon>Actinomycetes</taxon>
        <taxon>Kitasatosporales</taxon>
        <taxon>Streptomycetaceae</taxon>
        <taxon>Streptomyces</taxon>
    </lineage>
</organism>
<name>A0A4Y3RJ15_9ACTN</name>
<comment type="caution">
    <text evidence="1">The sequence shown here is derived from an EMBL/GenBank/DDBJ whole genome shotgun (WGS) entry which is preliminary data.</text>
</comment>
<proteinExistence type="predicted"/>
<reference evidence="1 2" key="1">
    <citation type="submission" date="2019-06" db="EMBL/GenBank/DDBJ databases">
        <title>Whole genome shotgun sequence of Streptomyces gardneri NBRC 12865.</title>
        <authorList>
            <person name="Hosoyama A."/>
            <person name="Uohara A."/>
            <person name="Ohji S."/>
            <person name="Ichikawa N."/>
        </authorList>
    </citation>
    <scope>NUCLEOTIDE SEQUENCE [LARGE SCALE GENOMIC DNA]</scope>
    <source>
        <strain evidence="1 2">NBRC 12865</strain>
    </source>
</reference>
<dbReference type="OrthoDB" id="4240291at2"/>